<dbReference type="InterPro" id="IPR044135">
    <property type="entry name" value="Met-tRNA-FMT_C"/>
</dbReference>
<evidence type="ECO:0000313" key="12">
    <source>
        <dbReference type="Proteomes" id="UP001501011"/>
    </source>
</evidence>
<keyword evidence="5 8" id="KW-0808">Transferase</keyword>
<dbReference type="CDD" id="cd08646">
    <property type="entry name" value="FMT_core_Met-tRNA-FMT_N"/>
    <property type="match status" value="1"/>
</dbReference>
<feature type="domain" description="Formyl transferase C-terminal" evidence="10">
    <location>
        <begin position="207"/>
        <end position="307"/>
    </location>
</feature>
<dbReference type="NCBIfam" id="TIGR00460">
    <property type="entry name" value="fmt"/>
    <property type="match status" value="1"/>
</dbReference>
<dbReference type="InterPro" id="IPR011034">
    <property type="entry name" value="Formyl_transferase-like_C_sf"/>
</dbReference>
<dbReference type="EC" id="2.1.2.9" evidence="3 8"/>
<dbReference type="InterPro" id="IPR005794">
    <property type="entry name" value="Fmt"/>
</dbReference>
<feature type="binding site" evidence="8">
    <location>
        <begin position="113"/>
        <end position="116"/>
    </location>
    <ligand>
        <name>(6S)-5,6,7,8-tetrahydrofolate</name>
        <dbReference type="ChEBI" id="CHEBI:57453"/>
    </ligand>
</feature>
<dbReference type="Gene3D" id="3.40.50.170">
    <property type="entry name" value="Formyl transferase, N-terminal domain"/>
    <property type="match status" value="1"/>
</dbReference>
<evidence type="ECO:0000256" key="5">
    <source>
        <dbReference type="ARBA" id="ARBA00022679"/>
    </source>
</evidence>
<dbReference type="SUPFAM" id="SSF50486">
    <property type="entry name" value="FMT C-terminal domain-like"/>
    <property type="match status" value="1"/>
</dbReference>
<dbReference type="RefSeq" id="WP_345292360.1">
    <property type="nucleotide sequence ID" value="NZ_BAABFV010000001.1"/>
</dbReference>
<dbReference type="Pfam" id="PF00551">
    <property type="entry name" value="Formyl_trans_N"/>
    <property type="match status" value="1"/>
</dbReference>
<evidence type="ECO:0000256" key="7">
    <source>
        <dbReference type="ARBA" id="ARBA00048558"/>
    </source>
</evidence>
<dbReference type="SUPFAM" id="SSF53328">
    <property type="entry name" value="Formyltransferase"/>
    <property type="match status" value="1"/>
</dbReference>
<evidence type="ECO:0000259" key="10">
    <source>
        <dbReference type="Pfam" id="PF02911"/>
    </source>
</evidence>
<sequence length="323" mass="34861">MSQSLNVIFAGTPDFAAASLQALIDSDHQVIAVYTQPDRQSGRGKKITMSPVKTLALEHNIPVEQPLNFTSDEAQQVLADYKADIMVVTAYGLLLPQIVLDTPRLGCINVHGSLLPRWRGAAPIQRAIQAGDKETGITIMQMEAGLDTGPMISKAITPITHTDTGASLHDKLALQGAQVLADTLNQIAKKGMSAETQDDSLATYAHKLSKQEAMIDWTRDAANIERTIRAFNSWPVAQTELDGEVIRIWQAAVASEHSAPQAQQAAGTILDASQEGILVQCGQGQLMLTELQLPGSRRMPVKDLLNAPKNQELLAKGVQFTLS</sequence>
<dbReference type="InterPro" id="IPR002376">
    <property type="entry name" value="Formyl_transf_N"/>
</dbReference>
<comment type="function">
    <text evidence="1 8">Attaches a formyl group to the free amino group of methionyl-tRNA(fMet). The formyl group appears to play a dual role in the initiator identity of N-formylmethionyl-tRNA by promoting its recognition by IF2 and preventing the misappropriation of this tRNA by the elongation apparatus.</text>
</comment>
<comment type="catalytic activity">
    <reaction evidence="7 8">
        <text>L-methionyl-tRNA(fMet) + (6R)-10-formyltetrahydrofolate = N-formyl-L-methionyl-tRNA(fMet) + (6S)-5,6,7,8-tetrahydrofolate + H(+)</text>
        <dbReference type="Rhea" id="RHEA:24380"/>
        <dbReference type="Rhea" id="RHEA-COMP:9952"/>
        <dbReference type="Rhea" id="RHEA-COMP:9953"/>
        <dbReference type="ChEBI" id="CHEBI:15378"/>
        <dbReference type="ChEBI" id="CHEBI:57453"/>
        <dbReference type="ChEBI" id="CHEBI:78530"/>
        <dbReference type="ChEBI" id="CHEBI:78844"/>
        <dbReference type="ChEBI" id="CHEBI:195366"/>
        <dbReference type="EC" id="2.1.2.9"/>
    </reaction>
</comment>
<comment type="caution">
    <text evidence="11">The sequence shown here is derived from an EMBL/GenBank/DDBJ whole genome shotgun (WGS) entry which is preliminary data.</text>
</comment>
<evidence type="ECO:0000256" key="2">
    <source>
        <dbReference type="ARBA" id="ARBA00010699"/>
    </source>
</evidence>
<proteinExistence type="inferred from homology"/>
<dbReference type="InterPro" id="IPR037022">
    <property type="entry name" value="Formyl_trans_C_sf"/>
</dbReference>
<evidence type="ECO:0000256" key="8">
    <source>
        <dbReference type="HAMAP-Rule" id="MF_00182"/>
    </source>
</evidence>
<dbReference type="PROSITE" id="PS00373">
    <property type="entry name" value="GART"/>
    <property type="match status" value="1"/>
</dbReference>
<name>A0ABP8IKC9_9GAMM</name>
<evidence type="ECO:0000259" key="9">
    <source>
        <dbReference type="Pfam" id="PF00551"/>
    </source>
</evidence>
<dbReference type="Gene3D" id="3.10.25.10">
    <property type="entry name" value="Formyl transferase, C-terminal domain"/>
    <property type="match status" value="1"/>
</dbReference>
<dbReference type="Pfam" id="PF02911">
    <property type="entry name" value="Formyl_trans_C"/>
    <property type="match status" value="1"/>
</dbReference>
<evidence type="ECO:0000256" key="3">
    <source>
        <dbReference type="ARBA" id="ARBA00012261"/>
    </source>
</evidence>
<dbReference type="Proteomes" id="UP001501011">
    <property type="component" value="Unassembled WGS sequence"/>
</dbReference>
<reference evidence="12" key="1">
    <citation type="journal article" date="2019" name="Int. J. Syst. Evol. Microbiol.">
        <title>The Global Catalogue of Microorganisms (GCM) 10K type strain sequencing project: providing services to taxonomists for standard genome sequencing and annotation.</title>
        <authorList>
            <consortium name="The Broad Institute Genomics Platform"/>
            <consortium name="The Broad Institute Genome Sequencing Center for Infectious Disease"/>
            <person name="Wu L."/>
            <person name="Ma J."/>
        </authorList>
    </citation>
    <scope>NUCLEOTIDE SEQUENCE [LARGE SCALE GENOMIC DNA]</scope>
    <source>
        <strain evidence="12">JCM 17728</strain>
    </source>
</reference>
<dbReference type="EMBL" id="BAABFV010000001">
    <property type="protein sequence ID" value="GAA4360536.1"/>
    <property type="molecule type" value="Genomic_DNA"/>
</dbReference>
<dbReference type="InterPro" id="IPR005793">
    <property type="entry name" value="Formyl_trans_C"/>
</dbReference>
<keyword evidence="12" id="KW-1185">Reference proteome</keyword>
<protein>
    <recommendedName>
        <fullName evidence="4 8">Methionyl-tRNA formyltransferase</fullName>
        <ecNumber evidence="3 8">2.1.2.9</ecNumber>
    </recommendedName>
</protein>
<evidence type="ECO:0000313" key="11">
    <source>
        <dbReference type="EMBL" id="GAA4360536.1"/>
    </source>
</evidence>
<evidence type="ECO:0000256" key="4">
    <source>
        <dbReference type="ARBA" id="ARBA00016014"/>
    </source>
</evidence>
<feature type="domain" description="Formyl transferase N-terminal" evidence="9">
    <location>
        <begin position="7"/>
        <end position="183"/>
    </location>
</feature>
<dbReference type="InterPro" id="IPR001555">
    <property type="entry name" value="GART_AS"/>
</dbReference>
<dbReference type="InterPro" id="IPR041711">
    <property type="entry name" value="Met-tRNA-FMT_N"/>
</dbReference>
<dbReference type="CDD" id="cd08704">
    <property type="entry name" value="Met_tRNA_FMT_C"/>
    <property type="match status" value="1"/>
</dbReference>
<dbReference type="InterPro" id="IPR036477">
    <property type="entry name" value="Formyl_transf_N_sf"/>
</dbReference>
<comment type="similarity">
    <text evidence="2 8">Belongs to the Fmt family.</text>
</comment>
<gene>
    <name evidence="8 11" type="primary">fmt</name>
    <name evidence="11" type="ORF">GCM10023151_12660</name>
</gene>
<keyword evidence="6 8" id="KW-0648">Protein biosynthesis</keyword>
<organism evidence="11 12">
    <name type="scientific">Kangiella marina</name>
    <dbReference type="NCBI Taxonomy" id="1079178"/>
    <lineage>
        <taxon>Bacteria</taxon>
        <taxon>Pseudomonadati</taxon>
        <taxon>Pseudomonadota</taxon>
        <taxon>Gammaproteobacteria</taxon>
        <taxon>Kangiellales</taxon>
        <taxon>Kangiellaceae</taxon>
        <taxon>Kangiella</taxon>
    </lineage>
</organism>
<dbReference type="HAMAP" id="MF_00182">
    <property type="entry name" value="Formyl_trans"/>
    <property type="match status" value="1"/>
</dbReference>
<evidence type="ECO:0000256" key="6">
    <source>
        <dbReference type="ARBA" id="ARBA00022917"/>
    </source>
</evidence>
<dbReference type="PANTHER" id="PTHR11138:SF5">
    <property type="entry name" value="METHIONYL-TRNA FORMYLTRANSFERASE, MITOCHONDRIAL"/>
    <property type="match status" value="1"/>
</dbReference>
<accession>A0ABP8IKC9</accession>
<dbReference type="PANTHER" id="PTHR11138">
    <property type="entry name" value="METHIONYL-TRNA FORMYLTRANSFERASE"/>
    <property type="match status" value="1"/>
</dbReference>
<evidence type="ECO:0000256" key="1">
    <source>
        <dbReference type="ARBA" id="ARBA00002606"/>
    </source>
</evidence>